<reference evidence="4 5" key="1">
    <citation type="submission" date="2019-04" db="EMBL/GenBank/DDBJ databases">
        <title>Aspergillus burnettii sp. nov., novel species from soil in southeast Queensland.</title>
        <authorList>
            <person name="Gilchrist C.L.M."/>
            <person name="Pitt J.I."/>
            <person name="Lange L."/>
            <person name="Lacey H.J."/>
            <person name="Vuong D."/>
            <person name="Midgley D.J."/>
            <person name="Greenfield P."/>
            <person name="Bradbury M."/>
            <person name="Lacey E."/>
            <person name="Busk P.K."/>
            <person name="Pilgaard B."/>
            <person name="Chooi Y.H."/>
            <person name="Piggott A.M."/>
        </authorList>
    </citation>
    <scope>NUCLEOTIDE SEQUENCE [LARGE SCALE GENOMIC DNA]</scope>
    <source>
        <strain evidence="4 5">FRR 5400</strain>
    </source>
</reference>
<dbReference type="GO" id="GO:0005768">
    <property type="term" value="C:endosome"/>
    <property type="evidence" value="ECO:0007669"/>
    <property type="project" value="TreeGrafter"/>
</dbReference>
<proteinExistence type="predicted"/>
<dbReference type="OrthoDB" id="4033880at2759"/>
<dbReference type="Pfam" id="PF01417">
    <property type="entry name" value="ENTH"/>
    <property type="match status" value="1"/>
</dbReference>
<gene>
    <name evidence="4" type="primary">ENT3</name>
    <name evidence="3" type="ORF">BDV23DRAFT_35735</name>
    <name evidence="4" type="ORF">ETB97_002716</name>
</gene>
<feature type="region of interest" description="Disordered" evidence="1">
    <location>
        <begin position="218"/>
        <end position="409"/>
    </location>
</feature>
<feature type="region of interest" description="Disordered" evidence="1">
    <location>
        <begin position="420"/>
        <end position="439"/>
    </location>
</feature>
<evidence type="ECO:0000259" key="2">
    <source>
        <dbReference type="PROSITE" id="PS50942"/>
    </source>
</evidence>
<dbReference type="Proteomes" id="UP000326877">
    <property type="component" value="Unassembled WGS sequence"/>
</dbReference>
<dbReference type="GO" id="GO:0005886">
    <property type="term" value="C:plasma membrane"/>
    <property type="evidence" value="ECO:0007669"/>
    <property type="project" value="TreeGrafter"/>
</dbReference>
<dbReference type="GO" id="GO:0030276">
    <property type="term" value="F:clathrin binding"/>
    <property type="evidence" value="ECO:0007669"/>
    <property type="project" value="TreeGrafter"/>
</dbReference>
<feature type="compositionally biased region" description="Polar residues" evidence="1">
    <location>
        <begin position="335"/>
        <end position="347"/>
    </location>
</feature>
<protein>
    <submittedName>
        <fullName evidence="4">Epsin-3, clathrin recruitment and traffic between the Golgi and endosome</fullName>
    </submittedName>
</protein>
<feature type="compositionally biased region" description="Low complexity" evidence="1">
    <location>
        <begin position="368"/>
        <end position="399"/>
    </location>
</feature>
<evidence type="ECO:0000313" key="3">
    <source>
        <dbReference type="EMBL" id="KAE8384508.1"/>
    </source>
</evidence>
<feature type="region of interest" description="Disordered" evidence="1">
    <location>
        <begin position="474"/>
        <end position="536"/>
    </location>
</feature>
<dbReference type="InterPro" id="IPR013809">
    <property type="entry name" value="ENTH"/>
</dbReference>
<dbReference type="PANTHER" id="PTHR12276:SF45">
    <property type="entry name" value="CLATHRIN INTERACTOR 1"/>
    <property type="match status" value="1"/>
</dbReference>
<name>A0A5N7BSC8_PETAA</name>
<dbReference type="GO" id="GO:0006897">
    <property type="term" value="P:endocytosis"/>
    <property type="evidence" value="ECO:0007669"/>
    <property type="project" value="TreeGrafter"/>
</dbReference>
<feature type="compositionally biased region" description="Basic and acidic residues" evidence="1">
    <location>
        <begin position="223"/>
        <end position="232"/>
    </location>
</feature>
<dbReference type="GO" id="GO:0005543">
    <property type="term" value="F:phospholipid binding"/>
    <property type="evidence" value="ECO:0007669"/>
    <property type="project" value="TreeGrafter"/>
</dbReference>
<dbReference type="SMART" id="SM00273">
    <property type="entry name" value="ENTH"/>
    <property type="match status" value="1"/>
</dbReference>
<feature type="compositionally biased region" description="Acidic residues" evidence="1">
    <location>
        <begin position="270"/>
        <end position="279"/>
    </location>
</feature>
<feature type="compositionally biased region" description="Low complexity" evidence="1">
    <location>
        <begin position="503"/>
        <end position="522"/>
    </location>
</feature>
<feature type="compositionally biased region" description="Basic and acidic residues" evidence="1">
    <location>
        <begin position="258"/>
        <end position="268"/>
    </location>
</feature>
<evidence type="ECO:0000313" key="5">
    <source>
        <dbReference type="Proteomes" id="UP000541154"/>
    </source>
</evidence>
<keyword evidence="5" id="KW-1185">Reference proteome</keyword>
<dbReference type="GO" id="GO:0005829">
    <property type="term" value="C:cytosol"/>
    <property type="evidence" value="ECO:0007669"/>
    <property type="project" value="GOC"/>
</dbReference>
<dbReference type="PROSITE" id="PS50942">
    <property type="entry name" value="ENTH"/>
    <property type="match status" value="1"/>
</dbReference>
<dbReference type="PANTHER" id="PTHR12276">
    <property type="entry name" value="EPSIN/ENT-RELATED"/>
    <property type="match status" value="1"/>
</dbReference>
<reference evidence="3" key="2">
    <citation type="submission" date="2019-04" db="EMBL/GenBank/DDBJ databases">
        <title>Friends and foes A comparative genomics studyof 23 Aspergillus species from section Flavi.</title>
        <authorList>
            <consortium name="DOE Joint Genome Institute"/>
            <person name="Kjaerbolling I."/>
            <person name="Vesth T."/>
            <person name="Frisvad J.C."/>
            <person name="Nybo J.L."/>
            <person name="Theobald S."/>
            <person name="Kildgaard S."/>
            <person name="Isbrandt T."/>
            <person name="Kuo A."/>
            <person name="Sato A."/>
            <person name="Lyhne E.K."/>
            <person name="Kogle M.E."/>
            <person name="Wiebenga A."/>
            <person name="Kun R.S."/>
            <person name="Lubbers R.J."/>
            <person name="Makela M.R."/>
            <person name="Barry K."/>
            <person name="Chovatia M."/>
            <person name="Clum A."/>
            <person name="Daum C."/>
            <person name="Haridas S."/>
            <person name="He G."/>
            <person name="LaButti K."/>
            <person name="Lipzen A."/>
            <person name="Mondo S."/>
            <person name="Riley R."/>
            <person name="Salamov A."/>
            <person name="Simmons B.A."/>
            <person name="Magnuson J.K."/>
            <person name="Henrissat B."/>
            <person name="Mortensen U.H."/>
            <person name="Larsen T.O."/>
            <person name="Devries R.P."/>
            <person name="Grigoriev I.V."/>
            <person name="Machida M."/>
            <person name="Baker S.E."/>
            <person name="Andersen M.R."/>
        </authorList>
    </citation>
    <scope>NUCLEOTIDE SEQUENCE [LARGE SCALE GENOMIC DNA]</scope>
    <source>
        <strain evidence="3">IBT 14317</strain>
    </source>
</reference>
<dbReference type="EMBL" id="SPNV01000016">
    <property type="protein sequence ID" value="KAF5865738.1"/>
    <property type="molecule type" value="Genomic_DNA"/>
</dbReference>
<dbReference type="FunFam" id="1.25.40.90:FF:000006">
    <property type="entry name" value="Clathrin interactor 1"/>
    <property type="match status" value="1"/>
</dbReference>
<feature type="domain" description="ENTH" evidence="2">
    <location>
        <begin position="27"/>
        <end position="160"/>
    </location>
</feature>
<dbReference type="CDD" id="cd16992">
    <property type="entry name" value="ENTH_Ent3"/>
    <property type="match status" value="1"/>
</dbReference>
<dbReference type="EMBL" id="ML735369">
    <property type="protein sequence ID" value="KAE8384508.1"/>
    <property type="molecule type" value="Genomic_DNA"/>
</dbReference>
<accession>A0A5N7BSC8</accession>
<feature type="compositionally biased region" description="Low complexity" evidence="1">
    <location>
        <begin position="316"/>
        <end position="325"/>
    </location>
</feature>
<organism evidence="3">
    <name type="scientific">Petromyces alliaceus</name>
    <name type="common">Aspergillus alliaceus</name>
    <dbReference type="NCBI Taxonomy" id="209559"/>
    <lineage>
        <taxon>Eukaryota</taxon>
        <taxon>Fungi</taxon>
        <taxon>Dikarya</taxon>
        <taxon>Ascomycota</taxon>
        <taxon>Pezizomycotina</taxon>
        <taxon>Eurotiomycetes</taxon>
        <taxon>Eurotiomycetidae</taxon>
        <taxon>Eurotiales</taxon>
        <taxon>Aspergillaceae</taxon>
        <taxon>Aspergillus</taxon>
        <taxon>Aspergillus subgen. Circumdati</taxon>
    </lineage>
</organism>
<dbReference type="Gene3D" id="1.25.40.90">
    <property type="match status" value="1"/>
</dbReference>
<dbReference type="SUPFAM" id="SSF48464">
    <property type="entry name" value="ENTH/VHS domain"/>
    <property type="match status" value="1"/>
</dbReference>
<dbReference type="GO" id="GO:0006895">
    <property type="term" value="P:Golgi to endosome transport"/>
    <property type="evidence" value="ECO:0007669"/>
    <property type="project" value="TreeGrafter"/>
</dbReference>
<dbReference type="AlphaFoldDB" id="A0A5N7BSC8"/>
<sequence>MDLSNLKEQVSNLTLYDLKAGVRKVQNAVMNYTEMEAKVREATNNEPWGASTTLMQEIANGTHSYQLLNEIMPLIYRRFTDKTAEEWRQIYKSLQLLEFLIKNGSERVVDDARSHMSLIRMLRQFHFIDQNGKDQGINVRNRASELVKLLGDVDQIRAERKKARTNRNKFGGFEGGSHIGGGGGMSNSRYGGFGSDSMSFGGYSGGIYGDGGGFGGNTTDYQDTGRRGNRFEEYDEYDEADASPPRRRAASPPRARLSKPEPKPKAPEPDLFDFGDEDVASTTSTSAGKKPAGSNDLDVLDSKPIDDDDFDDFQSATPAPATAPAVSNHFAISPPANTVSTTSSTQFAAPKPVSGTQGTNLNGLVGFTSMTPTPTSSTMASPTLSQSSMVQQQQQKSSQPRPTGFQAATPNYFTSVSTMQPQAGVSNHRPGMASTSSFTSANSISPAAAKPAASKSSNKDAFGSLWSSASASAGLQKTNTGGNKGPNLASMAKEKASAGIWGTPATPSFASPSPLQSQPSQQGAKTGSSGLDDLLG</sequence>
<accession>A0A8H6AGG2</accession>
<dbReference type="InterPro" id="IPR008942">
    <property type="entry name" value="ENTH_VHS"/>
</dbReference>
<dbReference type="Proteomes" id="UP000541154">
    <property type="component" value="Unassembled WGS sequence"/>
</dbReference>
<dbReference type="GO" id="GO:0030125">
    <property type="term" value="C:clathrin vesicle coat"/>
    <property type="evidence" value="ECO:0007669"/>
    <property type="project" value="TreeGrafter"/>
</dbReference>
<evidence type="ECO:0000256" key="1">
    <source>
        <dbReference type="SAM" id="MobiDB-lite"/>
    </source>
</evidence>
<evidence type="ECO:0000313" key="4">
    <source>
        <dbReference type="EMBL" id="KAF5865738.1"/>
    </source>
</evidence>